<keyword evidence="4" id="KW-0812">Transmembrane</keyword>
<keyword evidence="5" id="KW-0479">Metal-binding</keyword>
<dbReference type="EnsemblPlants" id="PGSC0003DMT400018230">
    <property type="protein sequence ID" value="PGSC0003DMT400018230"/>
    <property type="gene ID" value="PGSC0003DMG400007076"/>
</dbReference>
<keyword evidence="12" id="KW-1185">Reference proteome</keyword>
<comment type="similarity">
    <text evidence="2">Belongs to the cytochrome P450 family.</text>
</comment>
<dbReference type="PANTHER" id="PTHR24282:SF251">
    <property type="entry name" value="CYTOCHROME P450 CYP72A219-LIKE"/>
    <property type="match status" value="1"/>
</dbReference>
<sequence length="186" mass="21154">MLRRRAGGDQFYHGDRARERRGGAFGSSYEEGRKIFELQREQAQHFIDTVRSVNIPGWSFRVRCIPVWASVHIPVGPRRDGGVRIGQSPISVGNWTSGKKCFIWLGPKPQVKIMDPELIKEVLSKTYLYQKLGGNSFAALLVQGLATYEEDKWAKHRKIINPAFHLEKLKVAFLPRPPSKFVIGQP</sequence>
<dbReference type="GO" id="GO:0005506">
    <property type="term" value="F:iron ion binding"/>
    <property type="evidence" value="ECO:0007669"/>
    <property type="project" value="InterPro"/>
</dbReference>
<dbReference type="GO" id="GO:0020037">
    <property type="term" value="F:heme binding"/>
    <property type="evidence" value="ECO:0007669"/>
    <property type="project" value="InterPro"/>
</dbReference>
<dbReference type="Gene3D" id="1.10.630.10">
    <property type="entry name" value="Cytochrome P450"/>
    <property type="match status" value="1"/>
</dbReference>
<evidence type="ECO:0000256" key="2">
    <source>
        <dbReference type="ARBA" id="ARBA00010617"/>
    </source>
</evidence>
<dbReference type="InParanoid" id="M1AA98"/>
<keyword evidence="10" id="KW-0472">Membrane</keyword>
<proteinExistence type="inferred from homology"/>
<dbReference type="PaxDb" id="4113-PGSC0003DMT400018230"/>
<keyword evidence="9" id="KW-0503">Monooxygenase</keyword>
<organism evidence="11 12">
    <name type="scientific">Solanum tuberosum</name>
    <name type="common">Potato</name>
    <dbReference type="NCBI Taxonomy" id="4113"/>
    <lineage>
        <taxon>Eukaryota</taxon>
        <taxon>Viridiplantae</taxon>
        <taxon>Streptophyta</taxon>
        <taxon>Embryophyta</taxon>
        <taxon>Tracheophyta</taxon>
        <taxon>Spermatophyta</taxon>
        <taxon>Magnoliopsida</taxon>
        <taxon>eudicotyledons</taxon>
        <taxon>Gunneridae</taxon>
        <taxon>Pentapetalae</taxon>
        <taxon>asterids</taxon>
        <taxon>lamiids</taxon>
        <taxon>Solanales</taxon>
        <taxon>Solanaceae</taxon>
        <taxon>Solanoideae</taxon>
        <taxon>Solaneae</taxon>
        <taxon>Solanum</taxon>
    </lineage>
</organism>
<keyword evidence="3" id="KW-0349">Heme</keyword>
<reference evidence="12" key="1">
    <citation type="journal article" date="2011" name="Nature">
        <title>Genome sequence and analysis of the tuber crop potato.</title>
        <authorList>
            <consortium name="The Potato Genome Sequencing Consortium"/>
        </authorList>
    </citation>
    <scope>NUCLEOTIDE SEQUENCE [LARGE SCALE GENOMIC DNA]</scope>
    <source>
        <strain evidence="12">cv. DM1-3 516 R44</strain>
    </source>
</reference>
<comment type="subcellular location">
    <subcellularLocation>
        <location evidence="1">Membrane</location>
    </subcellularLocation>
</comment>
<evidence type="ECO:0000256" key="1">
    <source>
        <dbReference type="ARBA" id="ARBA00004370"/>
    </source>
</evidence>
<dbReference type="Proteomes" id="UP000011115">
    <property type="component" value="Unassembled WGS sequence"/>
</dbReference>
<evidence type="ECO:0000256" key="8">
    <source>
        <dbReference type="ARBA" id="ARBA00023004"/>
    </source>
</evidence>
<evidence type="ECO:0000256" key="5">
    <source>
        <dbReference type="ARBA" id="ARBA00022723"/>
    </source>
</evidence>
<dbReference type="GO" id="GO:0016020">
    <property type="term" value="C:membrane"/>
    <property type="evidence" value="ECO:0007669"/>
    <property type="project" value="UniProtKB-SubCell"/>
</dbReference>
<keyword evidence="7" id="KW-0560">Oxidoreductase</keyword>
<evidence type="ECO:0000313" key="11">
    <source>
        <dbReference type="EnsemblPlants" id="PGSC0003DMT400018230"/>
    </source>
</evidence>
<dbReference type="Gramene" id="PGSC0003DMT400018230">
    <property type="protein sequence ID" value="PGSC0003DMT400018230"/>
    <property type="gene ID" value="PGSC0003DMG400007076"/>
</dbReference>
<dbReference type="AlphaFoldDB" id="M1AA98"/>
<dbReference type="GO" id="GO:0004497">
    <property type="term" value="F:monooxygenase activity"/>
    <property type="evidence" value="ECO:0007669"/>
    <property type="project" value="UniProtKB-KW"/>
</dbReference>
<dbReference type="InterPro" id="IPR036396">
    <property type="entry name" value="Cyt_P450_sf"/>
</dbReference>
<keyword evidence="8" id="KW-0408">Iron</keyword>
<dbReference type="HOGENOM" id="CLU_1456892_0_0_1"/>
<evidence type="ECO:0000256" key="6">
    <source>
        <dbReference type="ARBA" id="ARBA00022989"/>
    </source>
</evidence>
<evidence type="ECO:0000256" key="3">
    <source>
        <dbReference type="ARBA" id="ARBA00022617"/>
    </source>
</evidence>
<dbReference type="Pfam" id="PF00067">
    <property type="entry name" value="p450"/>
    <property type="match status" value="1"/>
</dbReference>
<dbReference type="SUPFAM" id="SSF48264">
    <property type="entry name" value="Cytochrome P450"/>
    <property type="match status" value="1"/>
</dbReference>
<evidence type="ECO:0000313" key="12">
    <source>
        <dbReference type="Proteomes" id="UP000011115"/>
    </source>
</evidence>
<name>M1AA98_SOLTU</name>
<evidence type="ECO:0000256" key="10">
    <source>
        <dbReference type="ARBA" id="ARBA00023136"/>
    </source>
</evidence>
<evidence type="ECO:0000256" key="4">
    <source>
        <dbReference type="ARBA" id="ARBA00022692"/>
    </source>
</evidence>
<evidence type="ECO:0000256" key="7">
    <source>
        <dbReference type="ARBA" id="ARBA00023002"/>
    </source>
</evidence>
<evidence type="ECO:0000256" key="9">
    <source>
        <dbReference type="ARBA" id="ARBA00023033"/>
    </source>
</evidence>
<protein>
    <submittedName>
        <fullName evidence="11">CYP72A58</fullName>
    </submittedName>
</protein>
<dbReference type="InterPro" id="IPR050665">
    <property type="entry name" value="Cytochrome_P450_Monooxygen"/>
</dbReference>
<reference evidence="11" key="2">
    <citation type="submission" date="2015-06" db="UniProtKB">
        <authorList>
            <consortium name="EnsemblPlants"/>
        </authorList>
    </citation>
    <scope>IDENTIFICATION</scope>
    <source>
        <strain evidence="11">DM1-3 516 R44</strain>
    </source>
</reference>
<accession>M1AA98</accession>
<dbReference type="PANTHER" id="PTHR24282">
    <property type="entry name" value="CYTOCHROME P450 FAMILY MEMBER"/>
    <property type="match status" value="1"/>
</dbReference>
<dbReference type="InterPro" id="IPR001128">
    <property type="entry name" value="Cyt_P450"/>
</dbReference>
<dbReference type="GO" id="GO:0016705">
    <property type="term" value="F:oxidoreductase activity, acting on paired donors, with incorporation or reduction of molecular oxygen"/>
    <property type="evidence" value="ECO:0007669"/>
    <property type="project" value="InterPro"/>
</dbReference>
<dbReference type="Gene3D" id="1.20.120.990">
    <property type="entry name" value="Glycosyltransferase family 88, C-terminal domain"/>
    <property type="match status" value="1"/>
</dbReference>
<keyword evidence="6" id="KW-1133">Transmembrane helix</keyword>
<dbReference type="eggNOG" id="KOG0157">
    <property type="taxonomic scope" value="Eukaryota"/>
</dbReference>